<protein>
    <submittedName>
        <fullName evidence="1">Uncharacterized protein</fullName>
    </submittedName>
</protein>
<dbReference type="RefSeq" id="WP_104975398.1">
    <property type="nucleotide sequence ID" value="NZ_AP023187.1"/>
</dbReference>
<dbReference type="AlphaFoldDB" id="A0A7Y0RU30"/>
<dbReference type="EMBL" id="VTYF01000010">
    <property type="protein sequence ID" value="NOI10516.1"/>
    <property type="molecule type" value="Genomic_DNA"/>
</dbReference>
<evidence type="ECO:0000313" key="1">
    <source>
        <dbReference type="EMBL" id="NOI10516.1"/>
    </source>
</evidence>
<accession>A0A7Y0RU30</accession>
<reference evidence="1 2" key="1">
    <citation type="submission" date="2019-09" db="EMBL/GenBank/DDBJ databases">
        <title>Draft genome sequencing and comparative genomics of hatchery-associated Vibrios.</title>
        <authorList>
            <person name="Kehlet-Delgado H."/>
            <person name="Mueller R.S."/>
        </authorList>
    </citation>
    <scope>NUCLEOTIDE SEQUENCE [LARGE SCALE GENOMIC DNA]</scope>
    <source>
        <strain evidence="1 2">081416A</strain>
    </source>
</reference>
<comment type="caution">
    <text evidence="1">The sequence shown here is derived from an EMBL/GenBank/DDBJ whole genome shotgun (WGS) entry which is preliminary data.</text>
</comment>
<name>A0A7Y0RU30_VIBAL</name>
<sequence length="164" mass="18432">MLKNILILIFLMFSSSVFASTPRTELNLLWMKNNYFLIQEHLESDESKIVVPTINTLGEIWVHRDGAVSGEVSLLLLVALTHHTYITLAVLSSEPDSFSKWLNELQGIVFTDFNGGEVERLSHAKEDLVRALSLYMNSNPQVALAPYGESLLKRLEGISIRSVD</sequence>
<organism evidence="1 2">
    <name type="scientific">Vibrio alginolyticus</name>
    <dbReference type="NCBI Taxonomy" id="663"/>
    <lineage>
        <taxon>Bacteria</taxon>
        <taxon>Pseudomonadati</taxon>
        <taxon>Pseudomonadota</taxon>
        <taxon>Gammaproteobacteria</taxon>
        <taxon>Vibrionales</taxon>
        <taxon>Vibrionaceae</taxon>
        <taxon>Vibrio</taxon>
    </lineage>
</organism>
<proteinExistence type="predicted"/>
<gene>
    <name evidence="1" type="ORF">F0254_16870</name>
</gene>
<dbReference type="Proteomes" id="UP000532247">
    <property type="component" value="Unassembled WGS sequence"/>
</dbReference>
<evidence type="ECO:0000313" key="2">
    <source>
        <dbReference type="Proteomes" id="UP000532247"/>
    </source>
</evidence>